<name>A0A0C2Z685_9AGAM</name>
<gene>
    <name evidence="1" type="ORF">SCLCIDRAFT_77605</name>
</gene>
<evidence type="ECO:0000313" key="2">
    <source>
        <dbReference type="Proteomes" id="UP000053989"/>
    </source>
</evidence>
<reference evidence="1 2" key="1">
    <citation type="submission" date="2014-04" db="EMBL/GenBank/DDBJ databases">
        <authorList>
            <consortium name="DOE Joint Genome Institute"/>
            <person name="Kuo A."/>
            <person name="Kohler A."/>
            <person name="Nagy L.G."/>
            <person name="Floudas D."/>
            <person name="Copeland A."/>
            <person name="Barry K.W."/>
            <person name="Cichocki N."/>
            <person name="Veneault-Fourrey C."/>
            <person name="LaButti K."/>
            <person name="Lindquist E.A."/>
            <person name="Lipzen A."/>
            <person name="Lundell T."/>
            <person name="Morin E."/>
            <person name="Murat C."/>
            <person name="Sun H."/>
            <person name="Tunlid A."/>
            <person name="Henrissat B."/>
            <person name="Grigoriev I.V."/>
            <person name="Hibbett D.S."/>
            <person name="Martin F."/>
            <person name="Nordberg H.P."/>
            <person name="Cantor M.N."/>
            <person name="Hua S.X."/>
        </authorList>
    </citation>
    <scope>NUCLEOTIDE SEQUENCE [LARGE SCALE GENOMIC DNA]</scope>
    <source>
        <strain evidence="1 2">Foug A</strain>
    </source>
</reference>
<accession>A0A0C2Z685</accession>
<dbReference type="InParanoid" id="A0A0C2Z685"/>
<dbReference type="AlphaFoldDB" id="A0A0C2Z685"/>
<dbReference type="EMBL" id="KN822099">
    <property type="protein sequence ID" value="KIM57513.1"/>
    <property type="molecule type" value="Genomic_DNA"/>
</dbReference>
<evidence type="ECO:0000313" key="1">
    <source>
        <dbReference type="EMBL" id="KIM57513.1"/>
    </source>
</evidence>
<dbReference type="OrthoDB" id="3211671at2759"/>
<proteinExistence type="predicted"/>
<sequence length="78" mass="8956">NTFMLDLPAELKQRGIHPAFHASLLRIHIPNDDRRFPGRQLQQLVGLGKVEELSVKRITDHHGKGIDSLFLVEYSNRD</sequence>
<feature type="non-terminal residue" evidence="1">
    <location>
        <position position="78"/>
    </location>
</feature>
<protein>
    <submittedName>
        <fullName evidence="1">Uncharacterized protein</fullName>
    </submittedName>
</protein>
<reference evidence="2" key="2">
    <citation type="submission" date="2015-01" db="EMBL/GenBank/DDBJ databases">
        <title>Evolutionary Origins and Diversification of the Mycorrhizal Mutualists.</title>
        <authorList>
            <consortium name="DOE Joint Genome Institute"/>
            <consortium name="Mycorrhizal Genomics Consortium"/>
            <person name="Kohler A."/>
            <person name="Kuo A."/>
            <person name="Nagy L.G."/>
            <person name="Floudas D."/>
            <person name="Copeland A."/>
            <person name="Barry K.W."/>
            <person name="Cichocki N."/>
            <person name="Veneault-Fourrey C."/>
            <person name="LaButti K."/>
            <person name="Lindquist E.A."/>
            <person name="Lipzen A."/>
            <person name="Lundell T."/>
            <person name="Morin E."/>
            <person name="Murat C."/>
            <person name="Riley R."/>
            <person name="Ohm R."/>
            <person name="Sun H."/>
            <person name="Tunlid A."/>
            <person name="Henrissat B."/>
            <person name="Grigoriev I.V."/>
            <person name="Hibbett D.S."/>
            <person name="Martin F."/>
        </authorList>
    </citation>
    <scope>NUCLEOTIDE SEQUENCE [LARGE SCALE GENOMIC DNA]</scope>
    <source>
        <strain evidence="2">Foug A</strain>
    </source>
</reference>
<dbReference type="Proteomes" id="UP000053989">
    <property type="component" value="Unassembled WGS sequence"/>
</dbReference>
<dbReference type="STRING" id="1036808.A0A0C2Z685"/>
<feature type="non-terminal residue" evidence="1">
    <location>
        <position position="1"/>
    </location>
</feature>
<keyword evidence="2" id="KW-1185">Reference proteome</keyword>
<organism evidence="1 2">
    <name type="scientific">Scleroderma citrinum Foug A</name>
    <dbReference type="NCBI Taxonomy" id="1036808"/>
    <lineage>
        <taxon>Eukaryota</taxon>
        <taxon>Fungi</taxon>
        <taxon>Dikarya</taxon>
        <taxon>Basidiomycota</taxon>
        <taxon>Agaricomycotina</taxon>
        <taxon>Agaricomycetes</taxon>
        <taxon>Agaricomycetidae</taxon>
        <taxon>Boletales</taxon>
        <taxon>Sclerodermatineae</taxon>
        <taxon>Sclerodermataceae</taxon>
        <taxon>Scleroderma</taxon>
    </lineage>
</organism>
<dbReference type="HOGENOM" id="CLU_132807_2_0_1"/>